<evidence type="ECO:0000313" key="2">
    <source>
        <dbReference type="Proteomes" id="UP000236731"/>
    </source>
</evidence>
<organism evidence="1 2">
    <name type="scientific">Sphingobacterium lactis</name>
    <dbReference type="NCBI Taxonomy" id="797291"/>
    <lineage>
        <taxon>Bacteria</taxon>
        <taxon>Pseudomonadati</taxon>
        <taxon>Bacteroidota</taxon>
        <taxon>Sphingobacteriia</taxon>
        <taxon>Sphingobacteriales</taxon>
        <taxon>Sphingobacteriaceae</taxon>
        <taxon>Sphingobacterium</taxon>
    </lineage>
</organism>
<reference evidence="2" key="1">
    <citation type="submission" date="2016-10" db="EMBL/GenBank/DDBJ databases">
        <authorList>
            <person name="Varghese N."/>
            <person name="Submissions S."/>
        </authorList>
    </citation>
    <scope>NUCLEOTIDE SEQUENCE [LARGE SCALE GENOMIC DNA]</scope>
    <source>
        <strain evidence="2">DSM 22361</strain>
    </source>
</reference>
<dbReference type="AlphaFoldDB" id="A0A1H6AXV5"/>
<dbReference type="EMBL" id="FNUT01000009">
    <property type="protein sequence ID" value="SEG52915.1"/>
    <property type="molecule type" value="Genomic_DNA"/>
</dbReference>
<dbReference type="RefSeq" id="WP_146060642.1">
    <property type="nucleotide sequence ID" value="NZ_CP049246.1"/>
</dbReference>
<accession>A0A1H6AXV5</accession>
<evidence type="ECO:0000313" key="1">
    <source>
        <dbReference type="EMBL" id="SEG52915.1"/>
    </source>
</evidence>
<name>A0A1H6AXV5_9SPHI</name>
<gene>
    <name evidence="1" type="ORF">SAMN05421877_10919</name>
</gene>
<protein>
    <submittedName>
        <fullName evidence="1">Uncharacterized protein</fullName>
    </submittedName>
</protein>
<proteinExistence type="predicted"/>
<keyword evidence="2" id="KW-1185">Reference proteome</keyword>
<dbReference type="Proteomes" id="UP000236731">
    <property type="component" value="Unassembled WGS sequence"/>
</dbReference>
<sequence>MDFGITYFHVSTDMLYEDWTKISSLKAADLDNHLYVNGIGYGKRFLILVESASSEQELKNIIERFFFDKPITATDKTILANSSFHALTFGKDAIAPDKENPVKAYVDYLKKPFTKEDYGTPVYMVLFDLENQLYYNEIK</sequence>